<dbReference type="Gene3D" id="1.20.5.4880">
    <property type="match status" value="1"/>
</dbReference>
<feature type="region of interest" description="Disordered" evidence="4">
    <location>
        <begin position="200"/>
        <end position="240"/>
    </location>
</feature>
<feature type="coiled-coil region" evidence="3">
    <location>
        <begin position="81"/>
        <end position="172"/>
    </location>
</feature>
<sequence>MQNMLGSEEASAPSEPEPPPEAVKPAAAAADAPEDAPDGRHSRVAPLAPSPAVSHVSLVELSLEEDGPAAGGDWTASAAPRVRGLDKLQELERELGAAQQELKLKDEEVAKLNRIRNEIEAEMEELTASLFQEAHKMVLAANEKQAAAEKALQEATMKIDVLQAEVAALKTLVITSTPSRPNAHLHPQIDLGKSNGIKIWKKGHHRSPSNQELTRPDASPPSSPARSPPQHLAAPEHIDEVDPRLLSEVSAWRESPSVELTAPFVRDVYREDIEPCLRFATPQLTEKVTSAVLQNSVCIEEVSSGLRGPNFPSSDDSRRCALLNVHRTCRYRMKLPGETGWMDISQICRNRITAVCDFLNYLRYIERGMVKGSVIDIYREIMRLRRNMAVARLGFTT</sequence>
<dbReference type="OrthoDB" id="5560525at2759"/>
<dbReference type="AlphaFoldDB" id="A0A6A4WJU4"/>
<feature type="domain" description="GDP/GTP exchange factor Sec2 N-terminal" evidence="5">
    <location>
        <begin position="85"/>
        <end position="171"/>
    </location>
</feature>
<feature type="compositionally biased region" description="Pro residues" evidence="4">
    <location>
        <begin position="218"/>
        <end position="227"/>
    </location>
</feature>
<evidence type="ECO:0000256" key="1">
    <source>
        <dbReference type="ARBA" id="ARBA00023054"/>
    </source>
</evidence>
<reference evidence="6 7" key="1">
    <citation type="submission" date="2019-07" db="EMBL/GenBank/DDBJ databases">
        <title>Draft genome assembly of a fouling barnacle, Amphibalanus amphitrite (Darwin, 1854): The first reference genome for Thecostraca.</title>
        <authorList>
            <person name="Kim W."/>
        </authorList>
    </citation>
    <scope>NUCLEOTIDE SEQUENCE [LARGE SCALE GENOMIC DNA]</scope>
    <source>
        <strain evidence="6">SNU_AA5</strain>
        <tissue evidence="6">Soma without cirri and trophi</tissue>
    </source>
</reference>
<dbReference type="Pfam" id="PF06428">
    <property type="entry name" value="Sec2p"/>
    <property type="match status" value="1"/>
</dbReference>
<name>A0A6A4WJU4_AMPAM</name>
<dbReference type="GO" id="GO:0006887">
    <property type="term" value="P:exocytosis"/>
    <property type="evidence" value="ECO:0007669"/>
    <property type="project" value="TreeGrafter"/>
</dbReference>
<evidence type="ECO:0000313" key="7">
    <source>
        <dbReference type="Proteomes" id="UP000440578"/>
    </source>
</evidence>
<keyword evidence="7" id="KW-1185">Reference proteome</keyword>
<dbReference type="SUPFAM" id="SSF144284">
    <property type="entry name" value="Sec2 N-terminal region"/>
    <property type="match status" value="1"/>
</dbReference>
<proteinExistence type="inferred from homology"/>
<evidence type="ECO:0000259" key="5">
    <source>
        <dbReference type="Pfam" id="PF06428"/>
    </source>
</evidence>
<evidence type="ECO:0000256" key="4">
    <source>
        <dbReference type="SAM" id="MobiDB-lite"/>
    </source>
</evidence>
<comment type="similarity">
    <text evidence="2">Belongs to the SEC2 family.</text>
</comment>
<evidence type="ECO:0000256" key="2">
    <source>
        <dbReference type="ARBA" id="ARBA00025794"/>
    </source>
</evidence>
<gene>
    <name evidence="6" type="primary">Rab3il1_1</name>
    <name evidence="6" type="ORF">FJT64_021030</name>
</gene>
<feature type="region of interest" description="Disordered" evidence="4">
    <location>
        <begin position="1"/>
        <end position="51"/>
    </location>
</feature>
<dbReference type="PANTHER" id="PTHR14430:SF0">
    <property type="entry name" value="SEC2P DOMAIN-CONTAINING PROTEIN"/>
    <property type="match status" value="1"/>
</dbReference>
<dbReference type="EMBL" id="VIIS01000553">
    <property type="protein sequence ID" value="KAF0307667.1"/>
    <property type="molecule type" value="Genomic_DNA"/>
</dbReference>
<dbReference type="GO" id="GO:0005085">
    <property type="term" value="F:guanyl-nucleotide exchange factor activity"/>
    <property type="evidence" value="ECO:0007669"/>
    <property type="project" value="InterPro"/>
</dbReference>
<organism evidence="6 7">
    <name type="scientific">Amphibalanus amphitrite</name>
    <name type="common">Striped barnacle</name>
    <name type="synonym">Balanus amphitrite</name>
    <dbReference type="NCBI Taxonomy" id="1232801"/>
    <lineage>
        <taxon>Eukaryota</taxon>
        <taxon>Metazoa</taxon>
        <taxon>Ecdysozoa</taxon>
        <taxon>Arthropoda</taxon>
        <taxon>Crustacea</taxon>
        <taxon>Multicrustacea</taxon>
        <taxon>Cirripedia</taxon>
        <taxon>Thoracica</taxon>
        <taxon>Thoracicalcarea</taxon>
        <taxon>Balanomorpha</taxon>
        <taxon>Balanoidea</taxon>
        <taxon>Balanidae</taxon>
        <taxon>Amphibalaninae</taxon>
        <taxon>Amphibalanus</taxon>
    </lineage>
</organism>
<dbReference type="GO" id="GO:0070319">
    <property type="term" value="C:Golgi to plasma membrane transport vesicle"/>
    <property type="evidence" value="ECO:0007669"/>
    <property type="project" value="TreeGrafter"/>
</dbReference>
<dbReference type="InterPro" id="IPR009449">
    <property type="entry name" value="Sec2_N"/>
</dbReference>
<dbReference type="PANTHER" id="PTHR14430">
    <property type="entry name" value="RABIN3-RELATED"/>
    <property type="match status" value="1"/>
</dbReference>
<dbReference type="InterPro" id="IPR040351">
    <property type="entry name" value="RAB3IL/RAB3IP/Sec2"/>
</dbReference>
<evidence type="ECO:0000313" key="6">
    <source>
        <dbReference type="EMBL" id="KAF0307667.1"/>
    </source>
</evidence>
<comment type="caution">
    <text evidence="6">The sequence shown here is derived from an EMBL/GenBank/DDBJ whole genome shotgun (WGS) entry which is preliminary data.</text>
</comment>
<dbReference type="Proteomes" id="UP000440578">
    <property type="component" value="Unassembled WGS sequence"/>
</dbReference>
<evidence type="ECO:0000256" key="3">
    <source>
        <dbReference type="SAM" id="Coils"/>
    </source>
</evidence>
<keyword evidence="1 3" id="KW-0175">Coiled coil</keyword>
<dbReference type="Pfam" id="PF25555">
    <property type="entry name" value="RAB3A-like_C"/>
    <property type="match status" value="1"/>
</dbReference>
<accession>A0A6A4WJU4</accession>
<protein>
    <submittedName>
        <fullName evidence="6">Guanine nucleotide exchange factor for Rab-3A</fullName>
    </submittedName>
</protein>